<dbReference type="AlphaFoldDB" id="A0A1V9FH16"/>
<dbReference type="GO" id="GO:0015562">
    <property type="term" value="F:efflux transmembrane transporter activity"/>
    <property type="evidence" value="ECO:0007669"/>
    <property type="project" value="TreeGrafter"/>
</dbReference>
<reference evidence="2 3" key="1">
    <citation type="submission" date="2016-03" db="EMBL/GenBank/DDBJ databases">
        <title>Niastella vici sp. nov., isolated from farmland soil.</title>
        <authorList>
            <person name="Chen L."/>
            <person name="Wang D."/>
            <person name="Yang S."/>
            <person name="Wang G."/>
        </authorList>
    </citation>
    <scope>NUCLEOTIDE SEQUENCE [LARGE SCALE GENOMIC DNA]</scope>
    <source>
        <strain evidence="2 3">DJ57</strain>
    </source>
</reference>
<evidence type="ECO:0000313" key="3">
    <source>
        <dbReference type="Proteomes" id="UP000192796"/>
    </source>
</evidence>
<dbReference type="STRING" id="1703345.A3860_08540"/>
<feature type="signal peptide" evidence="1">
    <location>
        <begin position="1"/>
        <end position="20"/>
    </location>
</feature>
<dbReference type="OrthoDB" id="1435302at2"/>
<dbReference type="EMBL" id="LVYD01000113">
    <property type="protein sequence ID" value="OQP57669.1"/>
    <property type="molecule type" value="Genomic_DNA"/>
</dbReference>
<evidence type="ECO:0000313" key="2">
    <source>
        <dbReference type="EMBL" id="OQP57669.1"/>
    </source>
</evidence>
<dbReference type="Gene3D" id="2.40.420.20">
    <property type="match status" value="1"/>
</dbReference>
<name>A0A1V9FH16_9BACT</name>
<dbReference type="Proteomes" id="UP000192796">
    <property type="component" value="Unassembled WGS sequence"/>
</dbReference>
<dbReference type="PANTHER" id="PTHR30469">
    <property type="entry name" value="MULTIDRUG RESISTANCE PROTEIN MDTA"/>
    <property type="match status" value="1"/>
</dbReference>
<accession>A0A1V9FH16</accession>
<feature type="chain" id="PRO_5012912723" evidence="1">
    <location>
        <begin position="21"/>
        <end position="303"/>
    </location>
</feature>
<dbReference type="PROSITE" id="PS51257">
    <property type="entry name" value="PROKAR_LIPOPROTEIN"/>
    <property type="match status" value="1"/>
</dbReference>
<evidence type="ECO:0000256" key="1">
    <source>
        <dbReference type="SAM" id="SignalP"/>
    </source>
</evidence>
<gene>
    <name evidence="2" type="ORF">A3860_08540</name>
</gene>
<dbReference type="Gene3D" id="2.40.50.100">
    <property type="match status" value="1"/>
</dbReference>
<dbReference type="GO" id="GO:1990281">
    <property type="term" value="C:efflux pump complex"/>
    <property type="evidence" value="ECO:0007669"/>
    <property type="project" value="TreeGrafter"/>
</dbReference>
<keyword evidence="1" id="KW-0732">Signal</keyword>
<protein>
    <submittedName>
        <fullName evidence="2">RND transporter</fullName>
    </submittedName>
</protein>
<sequence>MIRIVLYFVLATFISCGHQAADDDAPEPETITPVTITGITIAPMAEYVELNATSAFLQKSIVKASANGYLQTVNAIVGKTVPAGSELFVLKTKEARSIGNTINALDSTFKFSGLITIRAALTGHVSEVDHQTGDYVQEGEQLAVINDVNSFVFVLNLPYELRPYILGKKNVLLKLPDGQSLPGTISQVTAMVDSASQTQSIFIKVNQNKLPVNLVAKVTVEKIAKASVVSLPKGAVLSDETQTNFWVMKVAGDTVAVKVPVKKGLESNNQVEIDSPRFSPADRFVLTGSYGLPDTAKIKIVKQ</sequence>
<organism evidence="2 3">
    <name type="scientific">Niastella vici</name>
    <dbReference type="NCBI Taxonomy" id="1703345"/>
    <lineage>
        <taxon>Bacteria</taxon>
        <taxon>Pseudomonadati</taxon>
        <taxon>Bacteroidota</taxon>
        <taxon>Chitinophagia</taxon>
        <taxon>Chitinophagales</taxon>
        <taxon>Chitinophagaceae</taxon>
        <taxon>Niastella</taxon>
    </lineage>
</organism>
<proteinExistence type="predicted"/>
<dbReference type="RefSeq" id="WP_081155569.1">
    <property type="nucleotide sequence ID" value="NZ_LVYD01000113.1"/>
</dbReference>
<keyword evidence="3" id="KW-1185">Reference proteome</keyword>
<comment type="caution">
    <text evidence="2">The sequence shown here is derived from an EMBL/GenBank/DDBJ whole genome shotgun (WGS) entry which is preliminary data.</text>
</comment>